<evidence type="ECO:0000313" key="2">
    <source>
        <dbReference type="EMBL" id="QCD79507.1"/>
    </source>
</evidence>
<organism evidence="2 3">
    <name type="scientific">Vigna unguiculata</name>
    <name type="common">Cowpea</name>
    <dbReference type="NCBI Taxonomy" id="3917"/>
    <lineage>
        <taxon>Eukaryota</taxon>
        <taxon>Viridiplantae</taxon>
        <taxon>Streptophyta</taxon>
        <taxon>Embryophyta</taxon>
        <taxon>Tracheophyta</taxon>
        <taxon>Spermatophyta</taxon>
        <taxon>Magnoliopsida</taxon>
        <taxon>eudicotyledons</taxon>
        <taxon>Gunneridae</taxon>
        <taxon>Pentapetalae</taxon>
        <taxon>rosids</taxon>
        <taxon>fabids</taxon>
        <taxon>Fabales</taxon>
        <taxon>Fabaceae</taxon>
        <taxon>Papilionoideae</taxon>
        <taxon>50 kb inversion clade</taxon>
        <taxon>NPAAA clade</taxon>
        <taxon>indigoferoid/millettioid clade</taxon>
        <taxon>Phaseoleae</taxon>
        <taxon>Vigna</taxon>
    </lineage>
</organism>
<proteinExistence type="predicted"/>
<feature type="region of interest" description="Disordered" evidence="1">
    <location>
        <begin position="1"/>
        <end position="38"/>
    </location>
</feature>
<sequence length="75" mass="8861">MSRQITSPVIKEEDEETKEVVQEKEEGTKEVVQQKEEDASHPYAFHVSGPRNLTNLNWRDLISSSWWVYPFHVFI</sequence>
<feature type="compositionally biased region" description="Basic and acidic residues" evidence="1">
    <location>
        <begin position="18"/>
        <end position="38"/>
    </location>
</feature>
<dbReference type="AlphaFoldDB" id="A0A4D6KUF8"/>
<dbReference type="Proteomes" id="UP000501690">
    <property type="component" value="Linkage Group LG1"/>
</dbReference>
<reference evidence="2 3" key="1">
    <citation type="submission" date="2019-04" db="EMBL/GenBank/DDBJ databases">
        <title>An improved genome assembly and genetic linkage map for asparagus bean, Vigna unguiculata ssp. sesquipedialis.</title>
        <authorList>
            <person name="Xia Q."/>
            <person name="Zhang R."/>
            <person name="Dong Y."/>
        </authorList>
    </citation>
    <scope>NUCLEOTIDE SEQUENCE [LARGE SCALE GENOMIC DNA]</scope>
    <source>
        <tissue evidence="2">Leaf</tissue>
    </source>
</reference>
<accession>A0A4D6KUF8</accession>
<name>A0A4D6KUF8_VIGUN</name>
<gene>
    <name evidence="2" type="ORF">DEO72_LG1g3149</name>
</gene>
<protein>
    <submittedName>
        <fullName evidence="2">Uncharacterized protein</fullName>
    </submittedName>
</protein>
<dbReference type="EMBL" id="CP039345">
    <property type="protein sequence ID" value="QCD79507.1"/>
    <property type="molecule type" value="Genomic_DNA"/>
</dbReference>
<keyword evidence="3" id="KW-1185">Reference proteome</keyword>
<evidence type="ECO:0000313" key="3">
    <source>
        <dbReference type="Proteomes" id="UP000501690"/>
    </source>
</evidence>
<evidence type="ECO:0000256" key="1">
    <source>
        <dbReference type="SAM" id="MobiDB-lite"/>
    </source>
</evidence>